<dbReference type="Gene3D" id="3.40.470.10">
    <property type="entry name" value="Uracil-DNA glycosylase-like domain"/>
    <property type="match status" value="1"/>
</dbReference>
<keyword evidence="14" id="KW-1185">Reference proteome</keyword>
<evidence type="ECO:0000256" key="5">
    <source>
        <dbReference type="ARBA" id="ARBA00018429"/>
    </source>
</evidence>
<dbReference type="SMART" id="SM00987">
    <property type="entry name" value="UreE_C"/>
    <property type="match status" value="1"/>
</dbReference>
<dbReference type="NCBIfam" id="NF003591">
    <property type="entry name" value="PRK05254.1-4"/>
    <property type="match status" value="1"/>
</dbReference>
<feature type="domain" description="Uracil-DNA glycosylase-like" evidence="12">
    <location>
        <begin position="45"/>
        <end position="205"/>
    </location>
</feature>
<evidence type="ECO:0000256" key="11">
    <source>
        <dbReference type="RuleBase" id="RU003780"/>
    </source>
</evidence>
<dbReference type="NCBIfam" id="NF003589">
    <property type="entry name" value="PRK05254.1-2"/>
    <property type="match status" value="1"/>
</dbReference>
<protein>
    <recommendedName>
        <fullName evidence="5 9">Uracil-DNA glycosylase</fullName>
        <shortName evidence="9">UDG</shortName>
        <ecNumber evidence="4 9">3.2.2.27</ecNumber>
    </recommendedName>
</protein>
<sequence length="218" mass="25274">MTDWQELLQEEQAKDYYHELQNFIAHERLTKTIFPPEEEVFNAFHYTPYQDVKVVILGQDPYHGERQSHGLSFSVKKGVKIPPSLRNIYQELEADLGIKAPNHGELTSWAQQGVLLLNTVLTVEKAKANSHRGKGWEKFTDQVIRLLNEREEPIIFVLWGNPAKTKKAFIDTTKHKIIESTHPSPLSAYRGFLGSKPFSQINQQLIKWDKEPINWEIK</sequence>
<dbReference type="NCBIfam" id="NF003588">
    <property type="entry name" value="PRK05254.1-1"/>
    <property type="match status" value="1"/>
</dbReference>
<evidence type="ECO:0000256" key="4">
    <source>
        <dbReference type="ARBA" id="ARBA00012030"/>
    </source>
</evidence>
<comment type="catalytic activity">
    <reaction evidence="1 9 11">
        <text>Hydrolyzes single-stranded DNA or mismatched double-stranded DNA and polynucleotides, releasing free uracil.</text>
        <dbReference type="EC" id="3.2.2.27"/>
    </reaction>
</comment>
<dbReference type="Pfam" id="PF03167">
    <property type="entry name" value="UDG"/>
    <property type="match status" value="1"/>
</dbReference>
<evidence type="ECO:0000313" key="14">
    <source>
        <dbReference type="Proteomes" id="UP000198556"/>
    </source>
</evidence>
<dbReference type="GO" id="GO:0004844">
    <property type="term" value="F:uracil DNA N-glycosylase activity"/>
    <property type="evidence" value="ECO:0007669"/>
    <property type="project" value="UniProtKB-UniRule"/>
</dbReference>
<keyword evidence="7 9" id="KW-0378">Hydrolase</keyword>
<dbReference type="PROSITE" id="PS00130">
    <property type="entry name" value="U_DNA_GLYCOSYLASE"/>
    <property type="match status" value="1"/>
</dbReference>
<dbReference type="PANTHER" id="PTHR11264:SF0">
    <property type="entry name" value="URACIL-DNA GLYCOSYLASE"/>
    <property type="match status" value="1"/>
</dbReference>
<comment type="similarity">
    <text evidence="3 9 11">Belongs to the uracil-DNA glycosylase (UDG) superfamily. UNG family.</text>
</comment>
<evidence type="ECO:0000256" key="9">
    <source>
        <dbReference type="HAMAP-Rule" id="MF_00148"/>
    </source>
</evidence>
<dbReference type="FunFam" id="3.40.470.10:FF:000001">
    <property type="entry name" value="Uracil-DNA glycosylase"/>
    <property type="match status" value="1"/>
</dbReference>
<organism evidence="13 14">
    <name type="scientific">Granulicatella balaenopterae</name>
    <dbReference type="NCBI Taxonomy" id="137733"/>
    <lineage>
        <taxon>Bacteria</taxon>
        <taxon>Bacillati</taxon>
        <taxon>Bacillota</taxon>
        <taxon>Bacilli</taxon>
        <taxon>Lactobacillales</taxon>
        <taxon>Carnobacteriaceae</taxon>
        <taxon>Granulicatella</taxon>
    </lineage>
</organism>
<comment type="subcellular location">
    <subcellularLocation>
        <location evidence="9">Cytoplasm</location>
    </subcellularLocation>
</comment>
<evidence type="ECO:0000313" key="13">
    <source>
        <dbReference type="EMBL" id="SEQ93401.1"/>
    </source>
</evidence>
<evidence type="ECO:0000256" key="2">
    <source>
        <dbReference type="ARBA" id="ARBA00002631"/>
    </source>
</evidence>
<keyword evidence="9" id="KW-0963">Cytoplasm</keyword>
<evidence type="ECO:0000256" key="3">
    <source>
        <dbReference type="ARBA" id="ARBA00008184"/>
    </source>
</evidence>
<evidence type="ECO:0000259" key="12">
    <source>
        <dbReference type="SMART" id="SM00986"/>
    </source>
</evidence>
<dbReference type="OrthoDB" id="9804372at2"/>
<keyword evidence="6 9" id="KW-0227">DNA damage</keyword>
<proteinExistence type="inferred from homology"/>
<feature type="active site" description="Proton acceptor" evidence="9 10">
    <location>
        <position position="60"/>
    </location>
</feature>
<dbReference type="GO" id="GO:0005737">
    <property type="term" value="C:cytoplasm"/>
    <property type="evidence" value="ECO:0007669"/>
    <property type="project" value="UniProtKB-SubCell"/>
</dbReference>
<dbReference type="InterPro" id="IPR018085">
    <property type="entry name" value="Ura-DNA_Glyclase_AS"/>
</dbReference>
<evidence type="ECO:0000256" key="1">
    <source>
        <dbReference type="ARBA" id="ARBA00001400"/>
    </source>
</evidence>
<dbReference type="STRING" id="137733.SAMN05421767_11149"/>
<dbReference type="Proteomes" id="UP000198556">
    <property type="component" value="Unassembled WGS sequence"/>
</dbReference>
<evidence type="ECO:0000256" key="8">
    <source>
        <dbReference type="ARBA" id="ARBA00023204"/>
    </source>
</evidence>
<accession>A0A1H9K2C4</accession>
<dbReference type="InterPro" id="IPR036895">
    <property type="entry name" value="Uracil-DNA_glycosylase-like_sf"/>
</dbReference>
<reference evidence="13 14" key="1">
    <citation type="submission" date="2016-10" db="EMBL/GenBank/DDBJ databases">
        <authorList>
            <person name="de Groot N.N."/>
        </authorList>
    </citation>
    <scope>NUCLEOTIDE SEQUENCE [LARGE SCALE GENOMIC DNA]</scope>
    <source>
        <strain evidence="13 14">DSM 15827</strain>
    </source>
</reference>
<gene>
    <name evidence="9" type="primary">ung</name>
    <name evidence="13" type="ORF">SAMN05421767_11149</name>
</gene>
<dbReference type="EMBL" id="FOGF01000011">
    <property type="protein sequence ID" value="SEQ93401.1"/>
    <property type="molecule type" value="Genomic_DNA"/>
</dbReference>
<dbReference type="SUPFAM" id="SSF52141">
    <property type="entry name" value="Uracil-DNA glycosylase-like"/>
    <property type="match status" value="1"/>
</dbReference>
<dbReference type="InterPro" id="IPR005122">
    <property type="entry name" value="Uracil-DNA_glycosylase-like"/>
</dbReference>
<dbReference type="NCBIfam" id="TIGR00628">
    <property type="entry name" value="ung"/>
    <property type="match status" value="1"/>
</dbReference>
<dbReference type="EC" id="3.2.2.27" evidence="4 9"/>
<dbReference type="AlphaFoldDB" id="A0A1H9K2C4"/>
<dbReference type="NCBIfam" id="NF003592">
    <property type="entry name" value="PRK05254.1-5"/>
    <property type="match status" value="1"/>
</dbReference>
<keyword evidence="8 9" id="KW-0234">DNA repair</keyword>
<dbReference type="PANTHER" id="PTHR11264">
    <property type="entry name" value="URACIL-DNA GLYCOSYLASE"/>
    <property type="match status" value="1"/>
</dbReference>
<dbReference type="CDD" id="cd10027">
    <property type="entry name" value="UDG-F1-like"/>
    <property type="match status" value="1"/>
</dbReference>
<dbReference type="SMART" id="SM00986">
    <property type="entry name" value="UDG"/>
    <property type="match status" value="1"/>
</dbReference>
<dbReference type="RefSeq" id="WP_089746401.1">
    <property type="nucleotide sequence ID" value="NZ_FOGF01000011.1"/>
</dbReference>
<comment type="function">
    <text evidence="2 9 11">Excises uracil residues from the DNA which can arise as a result of misincorporation of dUMP residues by DNA polymerase or due to deamination of cytosine.</text>
</comment>
<name>A0A1H9K2C4_9LACT</name>
<evidence type="ECO:0000256" key="10">
    <source>
        <dbReference type="PROSITE-ProRule" id="PRU10072"/>
    </source>
</evidence>
<dbReference type="GO" id="GO:0097510">
    <property type="term" value="P:base-excision repair, AP site formation via deaminated base removal"/>
    <property type="evidence" value="ECO:0007669"/>
    <property type="project" value="TreeGrafter"/>
</dbReference>
<evidence type="ECO:0000256" key="6">
    <source>
        <dbReference type="ARBA" id="ARBA00022763"/>
    </source>
</evidence>
<dbReference type="InterPro" id="IPR002043">
    <property type="entry name" value="UDG_fam1"/>
</dbReference>
<evidence type="ECO:0000256" key="7">
    <source>
        <dbReference type="ARBA" id="ARBA00022801"/>
    </source>
</evidence>
<dbReference type="HAMAP" id="MF_00148">
    <property type="entry name" value="UDG"/>
    <property type="match status" value="1"/>
</dbReference>